<dbReference type="NCBIfam" id="TIGR01796">
    <property type="entry name" value="CM_mono_aroH"/>
    <property type="match status" value="1"/>
</dbReference>
<accession>A0A855WYU0</accession>
<keyword evidence="2 3" id="KW-0057">Aromatic amino acid biosynthesis</keyword>
<name>A0A855WYU0_9BACT</name>
<evidence type="ECO:0000313" key="5">
    <source>
        <dbReference type="Proteomes" id="UP000250918"/>
    </source>
</evidence>
<proteinExistence type="predicted"/>
<dbReference type="PANTHER" id="PTHR21164:SF0">
    <property type="entry name" value="CHORISMATE MUTASE AROH"/>
    <property type="match status" value="1"/>
</dbReference>
<dbReference type="InterPro" id="IPR035959">
    <property type="entry name" value="RutC-like_sf"/>
</dbReference>
<keyword evidence="3" id="KW-0413">Isomerase</keyword>
<keyword evidence="2 3" id="KW-0028">Amino-acid biosynthesis</keyword>
<dbReference type="GO" id="GO:0046417">
    <property type="term" value="P:chorismate metabolic process"/>
    <property type="evidence" value="ECO:0007669"/>
    <property type="project" value="TreeGrafter"/>
</dbReference>
<feature type="binding site" evidence="2">
    <location>
        <position position="107"/>
    </location>
    <ligand>
        <name>prephenate</name>
        <dbReference type="ChEBI" id="CHEBI:29934"/>
    </ligand>
</feature>
<dbReference type="CDD" id="cd02185">
    <property type="entry name" value="AroH"/>
    <property type="match status" value="1"/>
</dbReference>
<evidence type="ECO:0000256" key="3">
    <source>
        <dbReference type="PROSITE-ProRule" id="PRU00514"/>
    </source>
</evidence>
<comment type="catalytic activity">
    <reaction evidence="3">
        <text>chorismate = prephenate</text>
        <dbReference type="Rhea" id="RHEA:13897"/>
        <dbReference type="ChEBI" id="CHEBI:29748"/>
        <dbReference type="ChEBI" id="CHEBI:29934"/>
        <dbReference type="EC" id="5.4.99.5"/>
    </reaction>
</comment>
<dbReference type="InterPro" id="IPR008243">
    <property type="entry name" value="Chorismate_mutase_AroH"/>
</dbReference>
<dbReference type="PROSITE" id="PS51167">
    <property type="entry name" value="CHORISMATE_MUT_1"/>
    <property type="match status" value="1"/>
</dbReference>
<evidence type="ECO:0000256" key="1">
    <source>
        <dbReference type="NCBIfam" id="TIGR01796"/>
    </source>
</evidence>
<organism evidence="4 5">
    <name type="scientific">candidate division GN15 bacterium</name>
    <dbReference type="NCBI Taxonomy" id="2072418"/>
    <lineage>
        <taxon>Bacteria</taxon>
        <taxon>candidate division GN15</taxon>
    </lineage>
</organism>
<dbReference type="SUPFAM" id="SSF55298">
    <property type="entry name" value="YjgF-like"/>
    <property type="match status" value="1"/>
</dbReference>
<dbReference type="EMBL" id="PQAP01000156">
    <property type="protein sequence ID" value="PWB70046.1"/>
    <property type="molecule type" value="Genomic_DNA"/>
</dbReference>
<dbReference type="GO" id="GO:0008652">
    <property type="term" value="P:amino acid biosynthetic process"/>
    <property type="evidence" value="ECO:0007669"/>
    <property type="project" value="UniProtKB-UniRule"/>
</dbReference>
<dbReference type="Pfam" id="PF07736">
    <property type="entry name" value="CM_1"/>
    <property type="match status" value="1"/>
</dbReference>
<dbReference type="GO" id="GO:0004106">
    <property type="term" value="F:chorismate mutase activity"/>
    <property type="evidence" value="ECO:0007669"/>
    <property type="project" value="UniProtKB-UniRule"/>
</dbReference>
<dbReference type="PANTHER" id="PTHR21164">
    <property type="entry name" value="CHORISMATE MUTASE"/>
    <property type="match status" value="1"/>
</dbReference>
<dbReference type="PIRSF" id="PIRSF005965">
    <property type="entry name" value="Chor_mut_AroH"/>
    <property type="match status" value="1"/>
</dbReference>
<protein>
    <recommendedName>
        <fullName evidence="1 3">chorismate mutase</fullName>
        <ecNumber evidence="1 3">5.4.99.5</ecNumber>
    </recommendedName>
</protein>
<gene>
    <name evidence="4" type="primary">aroH</name>
    <name evidence="4" type="ORF">C3F09_09705</name>
</gene>
<feature type="binding site" evidence="2">
    <location>
        <position position="89"/>
    </location>
    <ligand>
        <name>prephenate</name>
        <dbReference type="ChEBI" id="CHEBI:29934"/>
    </ligand>
</feature>
<comment type="caution">
    <text evidence="4">The sequence shown here is derived from an EMBL/GenBank/DDBJ whole genome shotgun (WGS) entry which is preliminary data.</text>
</comment>
<dbReference type="EC" id="5.4.99.5" evidence="1 3"/>
<feature type="binding site" evidence="2">
    <location>
        <position position="7"/>
    </location>
    <ligand>
        <name>prephenate</name>
        <dbReference type="ChEBI" id="CHEBI:29934"/>
    </ligand>
</feature>
<dbReference type="Gene3D" id="3.30.1330.40">
    <property type="entry name" value="RutC-like"/>
    <property type="match status" value="1"/>
</dbReference>
<dbReference type="Proteomes" id="UP000250918">
    <property type="component" value="Unassembled WGS sequence"/>
</dbReference>
<dbReference type="GO" id="GO:0009073">
    <property type="term" value="P:aromatic amino acid family biosynthetic process"/>
    <property type="evidence" value="ECO:0007669"/>
    <property type="project" value="UniProtKB-UniRule"/>
</dbReference>
<evidence type="ECO:0000313" key="4">
    <source>
        <dbReference type="EMBL" id="PWB70046.1"/>
    </source>
</evidence>
<evidence type="ECO:0000256" key="2">
    <source>
        <dbReference type="PIRSR" id="PIRSR005965-1"/>
    </source>
</evidence>
<sequence>MRVRGIRGAIDVPENTREAVFEATIKLVQEMLSRNAVDTAEIASIFLTATVDLNADFPAYAARQIGLSTVPLLCAQEIDVPGSMKRLIRVLIHVNTEKTQSEIAHCYLGETAKLRPDIGDRP</sequence>
<reference evidence="4 5" key="1">
    <citation type="journal article" date="2018" name="ISME J.">
        <title>A methanotrophic archaeon couples anaerobic oxidation of methane to Fe(III) reduction.</title>
        <authorList>
            <person name="Cai C."/>
            <person name="Leu A.O."/>
            <person name="Xie G.J."/>
            <person name="Guo J."/>
            <person name="Feng Y."/>
            <person name="Zhao J.X."/>
            <person name="Tyson G.W."/>
            <person name="Yuan Z."/>
            <person name="Hu S."/>
        </authorList>
    </citation>
    <scope>NUCLEOTIDE SEQUENCE [LARGE SCALE GENOMIC DNA]</scope>
    <source>
        <strain evidence="4">FeB_12</strain>
    </source>
</reference>
<dbReference type="AlphaFoldDB" id="A0A855WYU0"/>